<evidence type="ECO:0000313" key="3">
    <source>
        <dbReference type="Proteomes" id="UP000314294"/>
    </source>
</evidence>
<sequence>MHFYLLRLLHHLWLFLLLLLLLLSDSVLHGGGVEILDGRGLLTRHDHHLQVLLLCDHLTLQLQTTGNQDLEEQAVLSKHPQFHRKQLVELPGLRLPVKEFSQATVQPRHTVLQLCTHLFRLKQGLHHLGTLQGSGWLRLDRLTVRKGAAMVSRGSLRMRAASLISACRSWDPVWTSALGSATPPWKQEPEQLFNVDHACRELRPSLYESQADSTRPMVLLAAVTPSRTSLLSSSSCFACWLTCWKSAAEERNVQSVQKMNARHRECRGGERTHRGPTCSTCGETLPAEKEDPSPLGFTSTLAPLSPNLLTCHSCSSTLTASGETKGLFQTRSLVLIWPNRSRTEWRCSQNSSLIPWYLAVTLTLVNLVKTSTMRKTNCKPTLWISSNEQTIIGTPTQLFCFANRPHEDPYRVLSSSILSAGTIRFPHSSRFWKDWKVFSCCGISSRQTYGHTEHIGCIAWIHFEELLFLPGGGGGAAVILRVAVLLAQSLLRLQQPASHRVQRGRETRTFSASESHASLRARCSSLGFAARLIAVNSGMMGRRCSLKDTRKV</sequence>
<dbReference type="Proteomes" id="UP000314294">
    <property type="component" value="Unassembled WGS sequence"/>
</dbReference>
<gene>
    <name evidence="2" type="ORF">EYF80_030376</name>
</gene>
<reference evidence="2 3" key="1">
    <citation type="submission" date="2019-03" db="EMBL/GenBank/DDBJ databases">
        <title>First draft genome of Liparis tanakae, snailfish: a comprehensive survey of snailfish specific genes.</title>
        <authorList>
            <person name="Kim W."/>
            <person name="Song I."/>
            <person name="Jeong J.-H."/>
            <person name="Kim D."/>
            <person name="Kim S."/>
            <person name="Ryu S."/>
            <person name="Song J.Y."/>
            <person name="Lee S.K."/>
        </authorList>
    </citation>
    <scope>NUCLEOTIDE SEQUENCE [LARGE SCALE GENOMIC DNA]</scope>
    <source>
        <tissue evidence="2">Muscle</tissue>
    </source>
</reference>
<keyword evidence="3" id="KW-1185">Reference proteome</keyword>
<evidence type="ECO:0000256" key="1">
    <source>
        <dbReference type="SAM" id="SignalP"/>
    </source>
</evidence>
<feature type="signal peptide" evidence="1">
    <location>
        <begin position="1"/>
        <end position="24"/>
    </location>
</feature>
<accession>A0A4Z2H1A9</accession>
<feature type="chain" id="PRO_5021208835" evidence="1">
    <location>
        <begin position="25"/>
        <end position="552"/>
    </location>
</feature>
<protein>
    <submittedName>
        <fullName evidence="2">Uncharacterized protein</fullName>
    </submittedName>
</protein>
<organism evidence="2 3">
    <name type="scientific">Liparis tanakae</name>
    <name type="common">Tanaka's snailfish</name>
    <dbReference type="NCBI Taxonomy" id="230148"/>
    <lineage>
        <taxon>Eukaryota</taxon>
        <taxon>Metazoa</taxon>
        <taxon>Chordata</taxon>
        <taxon>Craniata</taxon>
        <taxon>Vertebrata</taxon>
        <taxon>Euteleostomi</taxon>
        <taxon>Actinopterygii</taxon>
        <taxon>Neopterygii</taxon>
        <taxon>Teleostei</taxon>
        <taxon>Neoteleostei</taxon>
        <taxon>Acanthomorphata</taxon>
        <taxon>Eupercaria</taxon>
        <taxon>Perciformes</taxon>
        <taxon>Cottioidei</taxon>
        <taxon>Cottales</taxon>
        <taxon>Liparidae</taxon>
        <taxon>Liparis</taxon>
    </lineage>
</organism>
<dbReference type="EMBL" id="SRLO01000357">
    <property type="protein sequence ID" value="TNN59361.1"/>
    <property type="molecule type" value="Genomic_DNA"/>
</dbReference>
<comment type="caution">
    <text evidence="2">The sequence shown here is derived from an EMBL/GenBank/DDBJ whole genome shotgun (WGS) entry which is preliminary data.</text>
</comment>
<keyword evidence="1" id="KW-0732">Signal</keyword>
<name>A0A4Z2H1A9_9TELE</name>
<proteinExistence type="predicted"/>
<evidence type="ECO:0000313" key="2">
    <source>
        <dbReference type="EMBL" id="TNN59361.1"/>
    </source>
</evidence>
<dbReference type="AlphaFoldDB" id="A0A4Z2H1A9"/>